<reference evidence="2" key="1">
    <citation type="journal article" date="2019" name="Int. J. Syst. Evol. Microbiol.">
        <title>The Global Catalogue of Microorganisms (GCM) 10K type strain sequencing project: providing services to taxonomists for standard genome sequencing and annotation.</title>
        <authorList>
            <consortium name="The Broad Institute Genomics Platform"/>
            <consortium name="The Broad Institute Genome Sequencing Center for Infectious Disease"/>
            <person name="Wu L."/>
            <person name="Ma J."/>
        </authorList>
    </citation>
    <scope>NUCLEOTIDE SEQUENCE [LARGE SCALE GENOMIC DNA]</scope>
    <source>
        <strain evidence="2">CGMCC 4.7132</strain>
    </source>
</reference>
<dbReference type="PANTHER" id="PTHR45947:SF3">
    <property type="entry name" value="SULFOQUINOVOSYL TRANSFERASE SQD2"/>
    <property type="match status" value="1"/>
</dbReference>
<keyword evidence="1" id="KW-0808">Transferase</keyword>
<organism evidence="1 2">
    <name type="scientific">Sphaerisporangium dianthi</name>
    <dbReference type="NCBI Taxonomy" id="1436120"/>
    <lineage>
        <taxon>Bacteria</taxon>
        <taxon>Bacillati</taxon>
        <taxon>Actinomycetota</taxon>
        <taxon>Actinomycetes</taxon>
        <taxon>Streptosporangiales</taxon>
        <taxon>Streptosporangiaceae</taxon>
        <taxon>Sphaerisporangium</taxon>
    </lineage>
</organism>
<keyword evidence="2" id="KW-1185">Reference proteome</keyword>
<dbReference type="PANTHER" id="PTHR45947">
    <property type="entry name" value="SULFOQUINOVOSYL TRANSFERASE SQD2"/>
    <property type="match status" value="1"/>
</dbReference>
<dbReference type="Pfam" id="PF13692">
    <property type="entry name" value="Glyco_trans_1_4"/>
    <property type="match status" value="1"/>
</dbReference>
<dbReference type="EMBL" id="JBHSFP010000002">
    <property type="protein sequence ID" value="MFC4529954.1"/>
    <property type="molecule type" value="Genomic_DNA"/>
</dbReference>
<dbReference type="EC" id="2.4.-.-" evidence="1"/>
<keyword evidence="1" id="KW-0328">Glycosyltransferase</keyword>
<protein>
    <submittedName>
        <fullName evidence="1">Glycosyltransferase</fullName>
        <ecNumber evidence="1">2.4.-.-</ecNumber>
    </submittedName>
</protein>
<evidence type="ECO:0000313" key="2">
    <source>
        <dbReference type="Proteomes" id="UP001596004"/>
    </source>
</evidence>
<name>A0ABV9CBR7_9ACTN</name>
<proteinExistence type="predicted"/>
<dbReference type="GO" id="GO:0016757">
    <property type="term" value="F:glycosyltransferase activity"/>
    <property type="evidence" value="ECO:0007669"/>
    <property type="project" value="UniProtKB-KW"/>
</dbReference>
<gene>
    <name evidence="1" type="ORF">ACFO60_04180</name>
</gene>
<dbReference type="Proteomes" id="UP001596004">
    <property type="component" value="Unassembled WGS sequence"/>
</dbReference>
<comment type="caution">
    <text evidence="1">The sequence shown here is derived from an EMBL/GenBank/DDBJ whole genome shotgun (WGS) entry which is preliminary data.</text>
</comment>
<accession>A0ABV9CBR7</accession>
<evidence type="ECO:0000313" key="1">
    <source>
        <dbReference type="EMBL" id="MFC4529954.1"/>
    </source>
</evidence>
<dbReference type="RefSeq" id="WP_380837095.1">
    <property type="nucleotide sequence ID" value="NZ_JBHSFP010000002.1"/>
</dbReference>
<dbReference type="Gene3D" id="3.40.50.2000">
    <property type="entry name" value="Glycogen Phosphorylase B"/>
    <property type="match status" value="2"/>
</dbReference>
<sequence length="406" mass="43303">MRILVYPHAMEVGGSQLNAVELAAAVQRLGHEVGVIGEPGALVAHLADAGLEHLPLDAGRRRPSPATVRMLCDLAVRREIDVIHGYEWPPGVEAFYASLRSPAAAVCTIMSMSVAPFLPPSLPLVVGTREIQERAAPGRRHVHLIEPPVDVAANAPGHPAAEFRRAFDLPEGPLDVVVVGRLVAELKLEGVLTAIDVIGRLADELDLRLVVVGDGPARAEVEARAAAANAAAGRRAVVVTGQLLDPRPAYAAADVCLAMGGSALRSLAFAKPLIVQGELGFFELLTPESEKTFLGQGWFGLGAGRQEGAPRLESILRRLHAGPGLRHELGEYGRRLVVERFSLDRAARVQLEIYEQAATERPAALDAVGTAAGVLGHKLRRRYARLRGTEARDDFNAVARSGRGRA</sequence>
<dbReference type="InterPro" id="IPR050194">
    <property type="entry name" value="Glycosyltransferase_grp1"/>
</dbReference>
<dbReference type="SUPFAM" id="SSF53756">
    <property type="entry name" value="UDP-Glycosyltransferase/glycogen phosphorylase"/>
    <property type="match status" value="1"/>
</dbReference>